<dbReference type="AlphaFoldDB" id="A0A2W5A0T0"/>
<reference evidence="2 3" key="1">
    <citation type="submission" date="2017-08" db="EMBL/GenBank/DDBJ databases">
        <title>Infants hospitalized years apart are colonized by the same room-sourced microbial strains.</title>
        <authorList>
            <person name="Brooks B."/>
            <person name="Olm M.R."/>
            <person name="Firek B.A."/>
            <person name="Baker R."/>
            <person name="Thomas B.C."/>
            <person name="Morowitz M.J."/>
            <person name="Banfield J.F."/>
        </authorList>
    </citation>
    <scope>NUCLEOTIDE SEQUENCE [LARGE SCALE GENOMIC DNA]</scope>
    <source>
        <strain evidence="2">S2_018_000_R2_101</strain>
    </source>
</reference>
<keyword evidence="1" id="KW-1133">Transmembrane helix</keyword>
<protein>
    <recommendedName>
        <fullName evidence="4">DUF1700 domain-containing protein</fullName>
    </recommendedName>
</protein>
<gene>
    <name evidence="2" type="ORF">DI623_13175</name>
</gene>
<dbReference type="Proteomes" id="UP000249066">
    <property type="component" value="Unassembled WGS sequence"/>
</dbReference>
<organism evidence="2 3">
    <name type="scientific">Sphingomonas sanxanigenens</name>
    <dbReference type="NCBI Taxonomy" id="397260"/>
    <lineage>
        <taxon>Bacteria</taxon>
        <taxon>Pseudomonadati</taxon>
        <taxon>Pseudomonadota</taxon>
        <taxon>Alphaproteobacteria</taxon>
        <taxon>Sphingomonadales</taxon>
        <taxon>Sphingomonadaceae</taxon>
        <taxon>Sphingomonas</taxon>
    </lineage>
</organism>
<proteinExistence type="predicted"/>
<keyword evidence="1" id="KW-0472">Membrane</keyword>
<evidence type="ECO:0000256" key="1">
    <source>
        <dbReference type="SAM" id="Phobius"/>
    </source>
</evidence>
<evidence type="ECO:0000313" key="3">
    <source>
        <dbReference type="Proteomes" id="UP000249066"/>
    </source>
</evidence>
<feature type="transmembrane region" description="Helical" evidence="1">
    <location>
        <begin position="157"/>
        <end position="176"/>
    </location>
</feature>
<accession>A0A2W5A0T0</accession>
<evidence type="ECO:0000313" key="2">
    <source>
        <dbReference type="EMBL" id="PZO88173.1"/>
    </source>
</evidence>
<name>A0A2W5A0T0_9SPHN</name>
<keyword evidence="1" id="KW-0812">Transmembrane</keyword>
<sequence length="196" mass="20713">MRDADLCAHEIDGYVRKLLWGLQSIELEDRLAISGEIHSHLTDCAAKGPDPLIAAIGRLGTPHQLARRYVEEYELAGAIGRAAPMSLLIHMASRATRNMAALGAVFAVLVLYLLSAALGIIALAKPISPHNVGAWYGSYGLEAGLLLSPPTGGHELLGIWIVPIAVALSLAAYLAGTRLLRDVGNNLLGKRGPALS</sequence>
<dbReference type="EMBL" id="QFNN01000099">
    <property type="protein sequence ID" value="PZO88173.1"/>
    <property type="molecule type" value="Genomic_DNA"/>
</dbReference>
<evidence type="ECO:0008006" key="4">
    <source>
        <dbReference type="Google" id="ProtNLM"/>
    </source>
</evidence>
<feature type="transmembrane region" description="Helical" evidence="1">
    <location>
        <begin position="100"/>
        <end position="124"/>
    </location>
</feature>
<comment type="caution">
    <text evidence="2">The sequence shown here is derived from an EMBL/GenBank/DDBJ whole genome shotgun (WGS) entry which is preliminary data.</text>
</comment>